<name>A0A6I6JKY6_9BACT</name>
<gene>
    <name evidence="2" type="ORF">GM415_16535</name>
</gene>
<evidence type="ECO:0000313" key="3">
    <source>
        <dbReference type="Proteomes" id="UP000428328"/>
    </source>
</evidence>
<dbReference type="AlphaFoldDB" id="A0A6I6JKY6"/>
<evidence type="ECO:0000256" key="1">
    <source>
        <dbReference type="SAM" id="Phobius"/>
    </source>
</evidence>
<evidence type="ECO:0000313" key="2">
    <source>
        <dbReference type="EMBL" id="QGY41660.1"/>
    </source>
</evidence>
<keyword evidence="1" id="KW-1133">Transmembrane helix</keyword>
<protein>
    <submittedName>
        <fullName evidence="2">Uncharacterized protein</fullName>
    </submittedName>
</protein>
<reference evidence="2 3" key="1">
    <citation type="submission" date="2019-11" db="EMBL/GenBank/DDBJ databases">
        <authorList>
            <person name="Zheng R.K."/>
            <person name="Sun C.M."/>
        </authorList>
    </citation>
    <scope>NUCLEOTIDE SEQUENCE [LARGE SCALE GENOMIC DNA]</scope>
    <source>
        <strain evidence="2 3">SRB007</strain>
    </source>
</reference>
<sequence>MSEQQGLGGLLKQWSEKKKTFKYIFFGVLGILLLLNVPFVTHHPHFGVDKYPGFFGAFGLVVGLAMVIIMKKIVQPFIKREEDYYGD</sequence>
<keyword evidence="1" id="KW-0472">Membrane</keyword>
<keyword evidence="3" id="KW-1185">Reference proteome</keyword>
<dbReference type="Proteomes" id="UP000428328">
    <property type="component" value="Chromosome"/>
</dbReference>
<organism evidence="2 3">
    <name type="scientific">Pseudodesulfovibrio cashew</name>
    <dbReference type="NCBI Taxonomy" id="2678688"/>
    <lineage>
        <taxon>Bacteria</taxon>
        <taxon>Pseudomonadati</taxon>
        <taxon>Thermodesulfobacteriota</taxon>
        <taxon>Desulfovibrionia</taxon>
        <taxon>Desulfovibrionales</taxon>
        <taxon>Desulfovibrionaceae</taxon>
    </lineage>
</organism>
<accession>A0A6I6JKY6</accession>
<dbReference type="RefSeq" id="WP_158950122.1">
    <property type="nucleotide sequence ID" value="NZ_CP046400.1"/>
</dbReference>
<dbReference type="KEGG" id="psel:GM415_16535"/>
<keyword evidence="1" id="KW-0812">Transmembrane</keyword>
<feature type="transmembrane region" description="Helical" evidence="1">
    <location>
        <begin position="51"/>
        <end position="70"/>
    </location>
</feature>
<proteinExistence type="predicted"/>
<dbReference type="EMBL" id="CP046400">
    <property type="protein sequence ID" value="QGY41660.1"/>
    <property type="molecule type" value="Genomic_DNA"/>
</dbReference>
<feature type="transmembrane region" description="Helical" evidence="1">
    <location>
        <begin position="21"/>
        <end position="39"/>
    </location>
</feature>